<feature type="domain" description="HTH crp-type" evidence="4">
    <location>
        <begin position="150"/>
        <end position="216"/>
    </location>
</feature>
<proteinExistence type="predicted"/>
<evidence type="ECO:0000256" key="1">
    <source>
        <dbReference type="ARBA" id="ARBA00023015"/>
    </source>
</evidence>
<reference evidence="5" key="1">
    <citation type="submission" date="2019-04" db="EMBL/GenBank/DDBJ databases">
        <title>Evolution of Biomass-Degrading Anaerobic Consortia Revealed by Metagenomics.</title>
        <authorList>
            <person name="Peng X."/>
        </authorList>
    </citation>
    <scope>NUCLEOTIDE SEQUENCE</scope>
    <source>
        <strain evidence="5">SIG551</strain>
    </source>
</reference>
<accession>A0A928Q3V6</accession>
<evidence type="ECO:0000313" key="5">
    <source>
        <dbReference type="EMBL" id="MBE6833326.1"/>
    </source>
</evidence>
<evidence type="ECO:0000259" key="4">
    <source>
        <dbReference type="PROSITE" id="PS51063"/>
    </source>
</evidence>
<dbReference type="CDD" id="cd00038">
    <property type="entry name" value="CAP_ED"/>
    <property type="match status" value="1"/>
</dbReference>
<evidence type="ECO:0000313" key="6">
    <source>
        <dbReference type="Proteomes" id="UP000754750"/>
    </source>
</evidence>
<organism evidence="5 6">
    <name type="scientific">Faecalispora sporosphaeroides</name>
    <dbReference type="NCBI Taxonomy" id="1549"/>
    <lineage>
        <taxon>Bacteria</taxon>
        <taxon>Bacillati</taxon>
        <taxon>Bacillota</taxon>
        <taxon>Clostridia</taxon>
        <taxon>Eubacteriales</taxon>
        <taxon>Oscillospiraceae</taxon>
        <taxon>Faecalispora</taxon>
    </lineage>
</organism>
<keyword evidence="3" id="KW-0804">Transcription</keyword>
<dbReference type="InterPro" id="IPR012318">
    <property type="entry name" value="HTH_CRP"/>
</dbReference>
<dbReference type="RefSeq" id="WP_020072726.1">
    <property type="nucleotide sequence ID" value="NZ_JBKWRC010000002.1"/>
</dbReference>
<dbReference type="PRINTS" id="PR00034">
    <property type="entry name" value="HTHCRP"/>
</dbReference>
<dbReference type="InterPro" id="IPR050397">
    <property type="entry name" value="Env_Response_Regulators"/>
</dbReference>
<dbReference type="InterPro" id="IPR000595">
    <property type="entry name" value="cNMP-bd_dom"/>
</dbReference>
<dbReference type="SUPFAM" id="SSF51206">
    <property type="entry name" value="cAMP-binding domain-like"/>
    <property type="match status" value="1"/>
</dbReference>
<dbReference type="Gene3D" id="2.60.120.10">
    <property type="entry name" value="Jelly Rolls"/>
    <property type="match status" value="1"/>
</dbReference>
<comment type="caution">
    <text evidence="5">The sequence shown here is derived from an EMBL/GenBank/DDBJ whole genome shotgun (WGS) entry which is preliminary data.</text>
</comment>
<dbReference type="SUPFAM" id="SSF46785">
    <property type="entry name" value="Winged helix' DNA-binding domain"/>
    <property type="match status" value="1"/>
</dbReference>
<dbReference type="InterPro" id="IPR036390">
    <property type="entry name" value="WH_DNA-bd_sf"/>
</dbReference>
<dbReference type="CDD" id="cd00092">
    <property type="entry name" value="HTH_CRP"/>
    <property type="match status" value="1"/>
</dbReference>
<dbReference type="InterPro" id="IPR018490">
    <property type="entry name" value="cNMP-bd_dom_sf"/>
</dbReference>
<dbReference type="AlphaFoldDB" id="A0A928Q3V6"/>
<evidence type="ECO:0000256" key="3">
    <source>
        <dbReference type="ARBA" id="ARBA00023163"/>
    </source>
</evidence>
<gene>
    <name evidence="5" type="ORF">E7512_07050</name>
</gene>
<sequence>MEQIPIALEEIFPQWEKLTPRQQQLVRAQTHSRRFARGQILHQGHNDCSGLLLVRDGQLRVFIESSGGKEVTLYRLFSWDICLFSASCIMKNISFELHVQAERDSDVFIVPPALYESLMKESLPVADYTSQLMASRFSDVMWTMEQILFTSFDSRLSAFLLEQSEIEGSDSLTMTHEEIARHLGSAREVVSRMLKYFSDDGLVQLSRGRVTLLDSKRLRALVQ</sequence>
<dbReference type="GO" id="GO:0003677">
    <property type="term" value="F:DNA binding"/>
    <property type="evidence" value="ECO:0007669"/>
    <property type="project" value="UniProtKB-KW"/>
</dbReference>
<dbReference type="Proteomes" id="UP000754750">
    <property type="component" value="Unassembled WGS sequence"/>
</dbReference>
<dbReference type="InterPro" id="IPR036388">
    <property type="entry name" value="WH-like_DNA-bd_sf"/>
</dbReference>
<dbReference type="GO" id="GO:0005829">
    <property type="term" value="C:cytosol"/>
    <property type="evidence" value="ECO:0007669"/>
    <property type="project" value="TreeGrafter"/>
</dbReference>
<dbReference type="PANTHER" id="PTHR24567:SF74">
    <property type="entry name" value="HTH-TYPE TRANSCRIPTIONAL REGULATOR ARCR"/>
    <property type="match status" value="1"/>
</dbReference>
<dbReference type="SMART" id="SM00419">
    <property type="entry name" value="HTH_CRP"/>
    <property type="match status" value="1"/>
</dbReference>
<name>A0A928Q3V6_9FIRM</name>
<dbReference type="PANTHER" id="PTHR24567">
    <property type="entry name" value="CRP FAMILY TRANSCRIPTIONAL REGULATORY PROTEIN"/>
    <property type="match status" value="1"/>
</dbReference>
<dbReference type="Pfam" id="PF13545">
    <property type="entry name" value="HTH_Crp_2"/>
    <property type="match status" value="1"/>
</dbReference>
<dbReference type="InterPro" id="IPR014710">
    <property type="entry name" value="RmlC-like_jellyroll"/>
</dbReference>
<dbReference type="GO" id="GO:0003700">
    <property type="term" value="F:DNA-binding transcription factor activity"/>
    <property type="evidence" value="ECO:0007669"/>
    <property type="project" value="TreeGrafter"/>
</dbReference>
<protein>
    <submittedName>
        <fullName evidence="5">Crp/Fnr family transcriptional regulator</fullName>
    </submittedName>
</protein>
<dbReference type="Gene3D" id="1.10.10.10">
    <property type="entry name" value="Winged helix-like DNA-binding domain superfamily/Winged helix DNA-binding domain"/>
    <property type="match status" value="1"/>
</dbReference>
<evidence type="ECO:0000256" key="2">
    <source>
        <dbReference type="ARBA" id="ARBA00023125"/>
    </source>
</evidence>
<keyword evidence="2" id="KW-0238">DNA-binding</keyword>
<dbReference type="EMBL" id="SVNY01000003">
    <property type="protein sequence ID" value="MBE6833326.1"/>
    <property type="molecule type" value="Genomic_DNA"/>
</dbReference>
<dbReference type="PROSITE" id="PS51063">
    <property type="entry name" value="HTH_CRP_2"/>
    <property type="match status" value="1"/>
</dbReference>
<keyword evidence="1" id="KW-0805">Transcription regulation</keyword>